<evidence type="ECO:0000259" key="2">
    <source>
        <dbReference type="PROSITE" id="PS50125"/>
    </source>
</evidence>
<feature type="domain" description="Guanylate cyclase" evidence="2">
    <location>
        <begin position="12"/>
        <end position="128"/>
    </location>
</feature>
<dbReference type="Pfam" id="PF00211">
    <property type="entry name" value="Guanylate_cyc"/>
    <property type="match status" value="1"/>
</dbReference>
<dbReference type="PROSITE" id="PS50125">
    <property type="entry name" value="GUANYLATE_CYCLASE_2"/>
    <property type="match status" value="1"/>
</dbReference>
<protein>
    <submittedName>
        <fullName evidence="3">Adenylate/guanylate cyclase domain-containing protein</fullName>
    </submittedName>
</protein>
<dbReference type="PANTHER" id="PTHR43081">
    <property type="entry name" value="ADENYLATE CYCLASE, TERMINAL-DIFFERENTIATION SPECIFIC-RELATED"/>
    <property type="match status" value="1"/>
</dbReference>
<sequence length="326" mass="35843">MATARAERRLAAILAADVVGYSRLVEHDEAGTLSALKVLRRDVIDPLLAEHQGRIVKLMGDGALVEFGSVVDAVACAVAIQTGVAENQADIPTERRIIFRIGVNLGDVIHEVDGDLYGDGVNIAARLQTLADPGGICISGTAYDHLQGKLDCDYEYLGERALKNMGRPVRLYRPLLEGSTARTASPRRALPDRPSIAVLPFNAMSADPEQDFFSDGLTEDITTALSKLKGFFVIARNTMFTYKGKPVDVRAIGREQCPQVRQPREGDRAAHRCGLRSPSLGREVRRRPRRHLRHSGRNHRKRRRPHRAGTPGGRACPRKPQAASWP</sequence>
<proteinExistence type="predicted"/>
<reference evidence="3 4" key="1">
    <citation type="submission" date="2023-03" db="EMBL/GenBank/DDBJ databases">
        <authorList>
            <person name="Kaur S."/>
            <person name="Espinosa-Saiz D."/>
            <person name="Velazquez E."/>
            <person name="Menendez E."/>
            <person name="diCenzo G.C."/>
        </authorList>
    </citation>
    <scope>NUCLEOTIDE SEQUENCE [LARGE SCALE GENOMIC DNA]</scope>
    <source>
        <strain evidence="3 4">LMG 27395</strain>
    </source>
</reference>
<feature type="compositionally biased region" description="Basic residues" evidence="1">
    <location>
        <begin position="284"/>
        <end position="307"/>
    </location>
</feature>
<name>A0ABY8CV88_9HYPH</name>
<evidence type="ECO:0000313" key="3">
    <source>
        <dbReference type="EMBL" id="WEX80638.1"/>
    </source>
</evidence>
<dbReference type="InterPro" id="IPR001054">
    <property type="entry name" value="A/G_cyclase"/>
</dbReference>
<feature type="region of interest" description="Disordered" evidence="1">
    <location>
        <begin position="259"/>
        <end position="326"/>
    </location>
</feature>
<evidence type="ECO:0000313" key="4">
    <source>
        <dbReference type="Proteomes" id="UP001235547"/>
    </source>
</evidence>
<dbReference type="Gene3D" id="3.30.70.1230">
    <property type="entry name" value="Nucleotide cyclase"/>
    <property type="match status" value="1"/>
</dbReference>
<dbReference type="InterPro" id="IPR029787">
    <property type="entry name" value="Nucleotide_cyclase"/>
</dbReference>
<dbReference type="SUPFAM" id="SSF55073">
    <property type="entry name" value="Nucleotide cyclase"/>
    <property type="match status" value="1"/>
</dbReference>
<dbReference type="RefSeq" id="WP_280731358.1">
    <property type="nucleotide sequence ID" value="NZ_CP120367.1"/>
</dbReference>
<dbReference type="InterPro" id="IPR050697">
    <property type="entry name" value="Adenylyl/Guanylyl_Cyclase_3/4"/>
</dbReference>
<dbReference type="CDD" id="cd07302">
    <property type="entry name" value="CHD"/>
    <property type="match status" value="1"/>
</dbReference>
<gene>
    <name evidence="3" type="ORF">PYH38_002107</name>
</gene>
<accession>A0ABY8CV88</accession>
<keyword evidence="4" id="KW-1185">Reference proteome</keyword>
<evidence type="ECO:0000256" key="1">
    <source>
        <dbReference type="SAM" id="MobiDB-lite"/>
    </source>
</evidence>
<dbReference type="EMBL" id="CP120370">
    <property type="protein sequence ID" value="WEX80638.1"/>
    <property type="molecule type" value="Genomic_DNA"/>
</dbReference>
<organism evidence="3 4">
    <name type="scientific">Sinorhizobium numidicum</name>
    <dbReference type="NCBI Taxonomy" id="680248"/>
    <lineage>
        <taxon>Bacteria</taxon>
        <taxon>Pseudomonadati</taxon>
        <taxon>Pseudomonadota</taxon>
        <taxon>Alphaproteobacteria</taxon>
        <taxon>Hyphomicrobiales</taxon>
        <taxon>Rhizobiaceae</taxon>
        <taxon>Sinorhizobium/Ensifer group</taxon>
        <taxon>Sinorhizobium</taxon>
    </lineage>
</organism>
<dbReference type="PANTHER" id="PTHR43081:SF19">
    <property type="entry name" value="PH-SENSITIVE ADENYLATE CYCLASE RV1264"/>
    <property type="match status" value="1"/>
</dbReference>
<dbReference type="SMART" id="SM00044">
    <property type="entry name" value="CYCc"/>
    <property type="match status" value="1"/>
</dbReference>
<dbReference type="Proteomes" id="UP001235547">
    <property type="component" value="Chromosome 2"/>
</dbReference>